<sequence length="66" mass="7775">MCRQEVIDFVVIVKVGCMQAYWSCEGMLFSSCLRSTADRRIPGKDRPHMFFCRPPRIMRKQCFAKL</sequence>
<proteinExistence type="predicted"/>
<comment type="caution">
    <text evidence="1">The sequence shown here is derived from an EMBL/GenBank/DDBJ whole genome shotgun (WGS) entry which is preliminary data.</text>
</comment>
<organism evidence="1 2">
    <name type="scientific">Fusarium culmorum</name>
    <dbReference type="NCBI Taxonomy" id="5516"/>
    <lineage>
        <taxon>Eukaryota</taxon>
        <taxon>Fungi</taxon>
        <taxon>Dikarya</taxon>
        <taxon>Ascomycota</taxon>
        <taxon>Pezizomycotina</taxon>
        <taxon>Sordariomycetes</taxon>
        <taxon>Hypocreomycetidae</taxon>
        <taxon>Hypocreales</taxon>
        <taxon>Nectriaceae</taxon>
        <taxon>Fusarium</taxon>
    </lineage>
</organism>
<protein>
    <submittedName>
        <fullName evidence="1">Uncharacterized protein</fullName>
    </submittedName>
</protein>
<reference evidence="1 2" key="1">
    <citation type="submission" date="2018-02" db="EMBL/GenBank/DDBJ databases">
        <title>Fusarium culmorum secondary metabolites in fungal-bacterial-plant interactions.</title>
        <authorList>
            <person name="Schmidt R."/>
        </authorList>
    </citation>
    <scope>NUCLEOTIDE SEQUENCE [LARGE SCALE GENOMIC DNA]</scope>
    <source>
        <strain evidence="1 2">PV</strain>
    </source>
</reference>
<dbReference type="EMBL" id="PVEM01000014">
    <property type="protein sequence ID" value="PTD03452.1"/>
    <property type="molecule type" value="Genomic_DNA"/>
</dbReference>
<evidence type="ECO:0000313" key="2">
    <source>
        <dbReference type="Proteomes" id="UP000241587"/>
    </source>
</evidence>
<accession>A0A2T4GIT1</accession>
<name>A0A2T4GIT1_FUSCU</name>
<gene>
    <name evidence="1" type="ORF">FCULG_00012781</name>
</gene>
<dbReference type="Proteomes" id="UP000241587">
    <property type="component" value="Unassembled WGS sequence"/>
</dbReference>
<keyword evidence="2" id="KW-1185">Reference proteome</keyword>
<evidence type="ECO:0000313" key="1">
    <source>
        <dbReference type="EMBL" id="PTD03452.1"/>
    </source>
</evidence>
<dbReference type="AlphaFoldDB" id="A0A2T4GIT1"/>